<evidence type="ECO:0000256" key="3">
    <source>
        <dbReference type="ARBA" id="ARBA00023082"/>
    </source>
</evidence>
<comment type="similarity">
    <text evidence="1">Belongs to the sigma-70 factor family. ECF subfamily.</text>
</comment>
<dbReference type="CDD" id="cd06171">
    <property type="entry name" value="Sigma70_r4"/>
    <property type="match status" value="1"/>
</dbReference>
<keyword evidence="4" id="KW-0804">Transcription</keyword>
<evidence type="ECO:0000256" key="1">
    <source>
        <dbReference type="ARBA" id="ARBA00010641"/>
    </source>
</evidence>
<dbReference type="GO" id="GO:0003677">
    <property type="term" value="F:DNA binding"/>
    <property type="evidence" value="ECO:0007669"/>
    <property type="project" value="InterPro"/>
</dbReference>
<evidence type="ECO:0000313" key="7">
    <source>
        <dbReference type="EMBL" id="SCW72348.1"/>
    </source>
</evidence>
<dbReference type="SUPFAM" id="SSF88946">
    <property type="entry name" value="Sigma2 domain of RNA polymerase sigma factors"/>
    <property type="match status" value="1"/>
</dbReference>
<feature type="domain" description="RNA polymerase sigma-70 region 2" evidence="5">
    <location>
        <begin position="17"/>
        <end position="54"/>
    </location>
</feature>
<dbReference type="PANTHER" id="PTHR43133:SF25">
    <property type="entry name" value="RNA POLYMERASE SIGMA FACTOR RFAY-RELATED"/>
    <property type="match status" value="1"/>
</dbReference>
<evidence type="ECO:0000259" key="6">
    <source>
        <dbReference type="Pfam" id="PF08281"/>
    </source>
</evidence>
<accession>A0A1G4STB0</accession>
<dbReference type="Proteomes" id="UP000198889">
    <property type="component" value="Unassembled WGS sequence"/>
</dbReference>
<dbReference type="STRING" id="177413.SAMN05660859_2481"/>
<dbReference type="GO" id="GO:0006352">
    <property type="term" value="P:DNA-templated transcription initiation"/>
    <property type="evidence" value="ECO:0007669"/>
    <property type="project" value="InterPro"/>
</dbReference>
<dbReference type="InterPro" id="IPR014284">
    <property type="entry name" value="RNA_pol_sigma-70_dom"/>
</dbReference>
<dbReference type="InterPro" id="IPR039425">
    <property type="entry name" value="RNA_pol_sigma-70-like"/>
</dbReference>
<gene>
    <name evidence="7" type="ORF">SAMN05660859_2481</name>
</gene>
<dbReference type="RefSeq" id="WP_091439884.1">
    <property type="nucleotide sequence ID" value="NZ_FMTP01000003.1"/>
</dbReference>
<dbReference type="Pfam" id="PF04542">
    <property type="entry name" value="Sigma70_r2"/>
    <property type="match status" value="1"/>
</dbReference>
<dbReference type="PANTHER" id="PTHR43133">
    <property type="entry name" value="RNA POLYMERASE ECF-TYPE SIGMA FACTO"/>
    <property type="match status" value="1"/>
</dbReference>
<dbReference type="InterPro" id="IPR013324">
    <property type="entry name" value="RNA_pol_sigma_r3/r4-like"/>
</dbReference>
<dbReference type="NCBIfam" id="TIGR02937">
    <property type="entry name" value="sigma70-ECF"/>
    <property type="match status" value="1"/>
</dbReference>
<evidence type="ECO:0000313" key="8">
    <source>
        <dbReference type="Proteomes" id="UP000198889"/>
    </source>
</evidence>
<dbReference type="NCBIfam" id="NF009164">
    <property type="entry name" value="PRK12511.1"/>
    <property type="match status" value="1"/>
</dbReference>
<evidence type="ECO:0000256" key="2">
    <source>
        <dbReference type="ARBA" id="ARBA00023015"/>
    </source>
</evidence>
<dbReference type="AlphaFoldDB" id="A0A1G4STB0"/>
<keyword evidence="3" id="KW-0731">Sigma factor</keyword>
<dbReference type="Gene3D" id="1.10.10.10">
    <property type="entry name" value="Winged helix-like DNA-binding domain superfamily/Winged helix DNA-binding domain"/>
    <property type="match status" value="1"/>
</dbReference>
<dbReference type="InterPro" id="IPR036388">
    <property type="entry name" value="WH-like_DNA-bd_sf"/>
</dbReference>
<evidence type="ECO:0000256" key="4">
    <source>
        <dbReference type="ARBA" id="ARBA00023163"/>
    </source>
</evidence>
<dbReference type="EMBL" id="FMTP01000003">
    <property type="protein sequence ID" value="SCW72348.1"/>
    <property type="molecule type" value="Genomic_DNA"/>
</dbReference>
<name>A0A1G4STB0_9HYPH</name>
<dbReference type="InterPro" id="IPR007627">
    <property type="entry name" value="RNA_pol_sigma70_r2"/>
</dbReference>
<evidence type="ECO:0000259" key="5">
    <source>
        <dbReference type="Pfam" id="PF04542"/>
    </source>
</evidence>
<dbReference type="InterPro" id="IPR013325">
    <property type="entry name" value="RNA_pol_sigma_r2"/>
</dbReference>
<reference evidence="8" key="1">
    <citation type="submission" date="2016-10" db="EMBL/GenBank/DDBJ databases">
        <authorList>
            <person name="Varghese N."/>
            <person name="Submissions S."/>
        </authorList>
    </citation>
    <scope>NUCLEOTIDE SEQUENCE [LARGE SCALE GENOMIC DNA]</scope>
    <source>
        <strain evidence="8">CGMCC 1.1761</strain>
    </source>
</reference>
<protein>
    <submittedName>
        <fullName evidence="7">RNA polymerase sigma-70 factor, ECF subfamily</fullName>
    </submittedName>
</protein>
<organism evidence="7 8">
    <name type="scientific">Ancylobacter rudongensis</name>
    <dbReference type="NCBI Taxonomy" id="177413"/>
    <lineage>
        <taxon>Bacteria</taxon>
        <taxon>Pseudomonadati</taxon>
        <taxon>Pseudomonadota</taxon>
        <taxon>Alphaproteobacteria</taxon>
        <taxon>Hyphomicrobiales</taxon>
        <taxon>Xanthobacteraceae</taxon>
        <taxon>Ancylobacter</taxon>
    </lineage>
</organism>
<dbReference type="Pfam" id="PF08281">
    <property type="entry name" value="Sigma70_r4_2"/>
    <property type="match status" value="1"/>
</dbReference>
<sequence length="195" mass="21500">MKRDETPFDVPAQLGVMRRYARSLTRDDVEAEDLVHDALVRAYERRGSFDTERAAPGKGQRGAGQDGAGLRGWLLSVLHNVFIDRRRSRVAEARREAESLDRAESVTAPAQEHHVRLAQVRDAFMDLPEEQRAVLHLVAIEGLGYVEAAATLGIPQGTLMSRLSRARATLRAMEDGTAAAPNHLRIVGGTDEPSR</sequence>
<dbReference type="InterPro" id="IPR013249">
    <property type="entry name" value="RNA_pol_sigma70_r4_t2"/>
</dbReference>
<proteinExistence type="inferred from homology"/>
<keyword evidence="2" id="KW-0805">Transcription regulation</keyword>
<dbReference type="SUPFAM" id="SSF88659">
    <property type="entry name" value="Sigma3 and sigma4 domains of RNA polymerase sigma factors"/>
    <property type="match status" value="1"/>
</dbReference>
<keyword evidence="8" id="KW-1185">Reference proteome</keyword>
<dbReference type="GO" id="GO:0016987">
    <property type="term" value="F:sigma factor activity"/>
    <property type="evidence" value="ECO:0007669"/>
    <property type="project" value="UniProtKB-KW"/>
</dbReference>
<feature type="domain" description="RNA polymerase sigma factor 70 region 4 type 2" evidence="6">
    <location>
        <begin position="119"/>
        <end position="170"/>
    </location>
</feature>
<dbReference type="Gene3D" id="1.10.1740.10">
    <property type="match status" value="1"/>
</dbReference>